<dbReference type="OrthoDB" id="233542at2"/>
<gene>
    <name evidence="9" type="ORF">Pla22_33630</name>
</gene>
<feature type="transmembrane region" description="Helical" evidence="8">
    <location>
        <begin position="290"/>
        <end position="316"/>
    </location>
</feature>
<dbReference type="InterPro" id="IPR004776">
    <property type="entry name" value="Mem_transp_PIN-like"/>
</dbReference>
<feature type="transmembrane region" description="Helical" evidence="8">
    <location>
        <begin position="135"/>
        <end position="154"/>
    </location>
</feature>
<protein>
    <submittedName>
        <fullName evidence="9">Membrane transport protein</fullName>
    </submittedName>
</protein>
<evidence type="ECO:0000256" key="7">
    <source>
        <dbReference type="ARBA" id="ARBA00023136"/>
    </source>
</evidence>
<evidence type="ECO:0000256" key="2">
    <source>
        <dbReference type="ARBA" id="ARBA00010145"/>
    </source>
</evidence>
<evidence type="ECO:0000313" key="9">
    <source>
        <dbReference type="EMBL" id="TWT50620.1"/>
    </source>
</evidence>
<feature type="transmembrane region" description="Helical" evidence="8">
    <location>
        <begin position="72"/>
        <end position="93"/>
    </location>
</feature>
<evidence type="ECO:0000256" key="6">
    <source>
        <dbReference type="ARBA" id="ARBA00022989"/>
    </source>
</evidence>
<dbReference type="GO" id="GO:0005886">
    <property type="term" value="C:plasma membrane"/>
    <property type="evidence" value="ECO:0007669"/>
    <property type="project" value="UniProtKB-SubCell"/>
</dbReference>
<dbReference type="PANTHER" id="PTHR36838">
    <property type="entry name" value="AUXIN EFFLUX CARRIER FAMILY PROTEIN"/>
    <property type="match status" value="1"/>
</dbReference>
<keyword evidence="3" id="KW-0813">Transport</keyword>
<evidence type="ECO:0000256" key="1">
    <source>
        <dbReference type="ARBA" id="ARBA00004651"/>
    </source>
</evidence>
<feature type="transmembrane region" description="Helical" evidence="8">
    <location>
        <begin position="105"/>
        <end position="123"/>
    </location>
</feature>
<accession>A0A5C5WJ13</accession>
<comment type="subcellular location">
    <subcellularLocation>
        <location evidence="1">Cell membrane</location>
        <topology evidence="1">Multi-pass membrane protein</topology>
    </subcellularLocation>
</comment>
<comment type="similarity">
    <text evidence="2">Belongs to the auxin efflux carrier (TC 2.A.69) family.</text>
</comment>
<evidence type="ECO:0000313" key="10">
    <source>
        <dbReference type="Proteomes" id="UP000316598"/>
    </source>
</evidence>
<proteinExistence type="inferred from homology"/>
<evidence type="ECO:0000256" key="3">
    <source>
        <dbReference type="ARBA" id="ARBA00022448"/>
    </source>
</evidence>
<feature type="transmembrane region" description="Helical" evidence="8">
    <location>
        <begin position="6"/>
        <end position="24"/>
    </location>
</feature>
<dbReference type="GO" id="GO:0055085">
    <property type="term" value="P:transmembrane transport"/>
    <property type="evidence" value="ECO:0007669"/>
    <property type="project" value="InterPro"/>
</dbReference>
<sequence length="318" mass="33847">MTSLYPIISSVMGVFLVMAVGAICRRTGWLTPQADRTLASLTANVTLPAYFIHKILGSEEFGSLTTAWPPPLFGFFSTAVGFGIGLLFARVVGPRVGLDSDAKQRAFALCVGICNYGYIPLPLAEKFYPEVLLELILHNVGVDLALWSVGIMIISGSGGGQWKKAVFSAPLLGVVFASSMRLLSFDQYLPDPILTAIGTLGDCAIPLGLLLGGAIIVDFMGTSGGLGSWKVIASGIFLRQLVMPALMLTAAMLLTSSVDLKRVMILEAAMPVAIFPIVLVRLYERDTKTAIEVVLSTSIAGIVLIPAWLAIGAWWLGL</sequence>
<dbReference type="EMBL" id="SJPI01000002">
    <property type="protein sequence ID" value="TWT50620.1"/>
    <property type="molecule type" value="Genomic_DNA"/>
</dbReference>
<evidence type="ECO:0000256" key="4">
    <source>
        <dbReference type="ARBA" id="ARBA00022475"/>
    </source>
</evidence>
<feature type="transmembrane region" description="Helical" evidence="8">
    <location>
        <begin position="241"/>
        <end position="258"/>
    </location>
</feature>
<dbReference type="AlphaFoldDB" id="A0A5C5WJ13"/>
<organism evidence="9 10">
    <name type="scientific">Rubripirellula amarantea</name>
    <dbReference type="NCBI Taxonomy" id="2527999"/>
    <lineage>
        <taxon>Bacteria</taxon>
        <taxon>Pseudomonadati</taxon>
        <taxon>Planctomycetota</taxon>
        <taxon>Planctomycetia</taxon>
        <taxon>Pirellulales</taxon>
        <taxon>Pirellulaceae</taxon>
        <taxon>Rubripirellula</taxon>
    </lineage>
</organism>
<evidence type="ECO:0000256" key="8">
    <source>
        <dbReference type="SAM" id="Phobius"/>
    </source>
</evidence>
<feature type="transmembrane region" description="Helical" evidence="8">
    <location>
        <begin position="166"/>
        <end position="184"/>
    </location>
</feature>
<dbReference type="InterPro" id="IPR038770">
    <property type="entry name" value="Na+/solute_symporter_sf"/>
</dbReference>
<feature type="transmembrane region" description="Helical" evidence="8">
    <location>
        <begin position="264"/>
        <end position="283"/>
    </location>
</feature>
<keyword evidence="6 8" id="KW-1133">Transmembrane helix</keyword>
<keyword evidence="4" id="KW-1003">Cell membrane</keyword>
<keyword evidence="10" id="KW-1185">Reference proteome</keyword>
<comment type="caution">
    <text evidence="9">The sequence shown here is derived from an EMBL/GenBank/DDBJ whole genome shotgun (WGS) entry which is preliminary data.</text>
</comment>
<dbReference type="Proteomes" id="UP000316598">
    <property type="component" value="Unassembled WGS sequence"/>
</dbReference>
<dbReference type="PANTHER" id="PTHR36838:SF3">
    <property type="entry name" value="TRANSPORTER AUXIN EFFLUX CARRIER EC FAMILY"/>
    <property type="match status" value="1"/>
</dbReference>
<name>A0A5C5WJ13_9BACT</name>
<dbReference type="Pfam" id="PF03547">
    <property type="entry name" value="Mem_trans"/>
    <property type="match status" value="2"/>
</dbReference>
<keyword evidence="7 8" id="KW-0472">Membrane</keyword>
<feature type="transmembrane region" description="Helical" evidence="8">
    <location>
        <begin position="204"/>
        <end position="229"/>
    </location>
</feature>
<reference evidence="9 10" key="1">
    <citation type="submission" date="2019-02" db="EMBL/GenBank/DDBJ databases">
        <title>Deep-cultivation of Planctomycetes and their phenomic and genomic characterization uncovers novel biology.</title>
        <authorList>
            <person name="Wiegand S."/>
            <person name="Jogler M."/>
            <person name="Boedeker C."/>
            <person name="Pinto D."/>
            <person name="Vollmers J."/>
            <person name="Rivas-Marin E."/>
            <person name="Kohn T."/>
            <person name="Peeters S.H."/>
            <person name="Heuer A."/>
            <person name="Rast P."/>
            <person name="Oberbeckmann S."/>
            <person name="Bunk B."/>
            <person name="Jeske O."/>
            <person name="Meyerdierks A."/>
            <person name="Storesund J.E."/>
            <person name="Kallscheuer N."/>
            <person name="Luecker S."/>
            <person name="Lage O.M."/>
            <person name="Pohl T."/>
            <person name="Merkel B.J."/>
            <person name="Hornburger P."/>
            <person name="Mueller R.-W."/>
            <person name="Bruemmer F."/>
            <person name="Labrenz M."/>
            <person name="Spormann A.M."/>
            <person name="Op Den Camp H."/>
            <person name="Overmann J."/>
            <person name="Amann R."/>
            <person name="Jetten M.S.M."/>
            <person name="Mascher T."/>
            <person name="Medema M.H."/>
            <person name="Devos D.P."/>
            <person name="Kaster A.-K."/>
            <person name="Ovreas L."/>
            <person name="Rohde M."/>
            <person name="Galperin M.Y."/>
            <person name="Jogler C."/>
        </authorList>
    </citation>
    <scope>NUCLEOTIDE SEQUENCE [LARGE SCALE GENOMIC DNA]</scope>
    <source>
        <strain evidence="9 10">Pla22</strain>
    </source>
</reference>
<evidence type="ECO:0000256" key="5">
    <source>
        <dbReference type="ARBA" id="ARBA00022692"/>
    </source>
</evidence>
<dbReference type="Gene3D" id="1.20.1530.20">
    <property type="match status" value="1"/>
</dbReference>
<keyword evidence="5 8" id="KW-0812">Transmembrane</keyword>
<dbReference type="RefSeq" id="WP_146515821.1">
    <property type="nucleotide sequence ID" value="NZ_SJPI01000002.1"/>
</dbReference>